<protein>
    <submittedName>
        <fullName evidence="1 2">Uncharacterized protein</fullName>
    </submittedName>
</protein>
<organism evidence="1">
    <name type="scientific">Capitella teleta</name>
    <name type="common">Polychaete worm</name>
    <dbReference type="NCBI Taxonomy" id="283909"/>
    <lineage>
        <taxon>Eukaryota</taxon>
        <taxon>Metazoa</taxon>
        <taxon>Spiralia</taxon>
        <taxon>Lophotrochozoa</taxon>
        <taxon>Annelida</taxon>
        <taxon>Polychaeta</taxon>
        <taxon>Sedentaria</taxon>
        <taxon>Scolecida</taxon>
        <taxon>Capitellidae</taxon>
        <taxon>Capitella</taxon>
    </lineage>
</organism>
<dbReference type="OrthoDB" id="6139517at2759"/>
<dbReference type="PANTHER" id="PTHR37984">
    <property type="entry name" value="PROTEIN CBG26694"/>
    <property type="match status" value="1"/>
</dbReference>
<dbReference type="PANTHER" id="PTHR37984:SF5">
    <property type="entry name" value="PROTEIN NYNRIN-LIKE"/>
    <property type="match status" value="1"/>
</dbReference>
<reference evidence="2" key="3">
    <citation type="submission" date="2015-06" db="UniProtKB">
        <authorList>
            <consortium name="EnsemblMetazoa"/>
        </authorList>
    </citation>
    <scope>IDENTIFICATION</scope>
</reference>
<gene>
    <name evidence="1" type="ORF">CAPTEDRAFT_213520</name>
</gene>
<dbReference type="InterPro" id="IPR050951">
    <property type="entry name" value="Retrovirus_Pol_polyprotein"/>
</dbReference>
<reference evidence="3" key="1">
    <citation type="submission" date="2012-12" db="EMBL/GenBank/DDBJ databases">
        <authorList>
            <person name="Hellsten U."/>
            <person name="Grimwood J."/>
            <person name="Chapman J.A."/>
            <person name="Shapiro H."/>
            <person name="Aerts A."/>
            <person name="Otillar R.P."/>
            <person name="Terry A.Y."/>
            <person name="Boore J.L."/>
            <person name="Simakov O."/>
            <person name="Marletaz F."/>
            <person name="Cho S.-J."/>
            <person name="Edsinger-Gonzales E."/>
            <person name="Havlak P."/>
            <person name="Kuo D.-H."/>
            <person name="Larsson T."/>
            <person name="Lv J."/>
            <person name="Arendt D."/>
            <person name="Savage R."/>
            <person name="Osoegawa K."/>
            <person name="de Jong P."/>
            <person name="Lindberg D.R."/>
            <person name="Seaver E.C."/>
            <person name="Weisblat D.A."/>
            <person name="Putnam N.H."/>
            <person name="Grigoriev I.V."/>
            <person name="Rokhsar D.S."/>
        </authorList>
    </citation>
    <scope>NUCLEOTIDE SEQUENCE</scope>
    <source>
        <strain evidence="3">I ESC-2004</strain>
    </source>
</reference>
<dbReference type="HOGENOM" id="CLU_1246406_0_0_1"/>
<dbReference type="STRING" id="283909.R7VCQ0"/>
<evidence type="ECO:0000313" key="1">
    <source>
        <dbReference type="EMBL" id="ELU14081.1"/>
    </source>
</evidence>
<name>R7VCQ0_CAPTE</name>
<dbReference type="EnsemblMetazoa" id="CapteT213520">
    <property type="protein sequence ID" value="CapteP213520"/>
    <property type="gene ID" value="CapteG213520"/>
</dbReference>
<proteinExistence type="predicted"/>
<accession>R7VCQ0</accession>
<evidence type="ECO:0000313" key="3">
    <source>
        <dbReference type="Proteomes" id="UP000014760"/>
    </source>
</evidence>
<dbReference type="AlphaFoldDB" id="R7VCQ0"/>
<evidence type="ECO:0000313" key="2">
    <source>
        <dbReference type="EnsemblMetazoa" id="CapteP213520"/>
    </source>
</evidence>
<reference evidence="1 3" key="2">
    <citation type="journal article" date="2013" name="Nature">
        <title>Insights into bilaterian evolution from three spiralian genomes.</title>
        <authorList>
            <person name="Simakov O."/>
            <person name="Marletaz F."/>
            <person name="Cho S.J."/>
            <person name="Edsinger-Gonzales E."/>
            <person name="Havlak P."/>
            <person name="Hellsten U."/>
            <person name="Kuo D.H."/>
            <person name="Larsson T."/>
            <person name="Lv J."/>
            <person name="Arendt D."/>
            <person name="Savage R."/>
            <person name="Osoegawa K."/>
            <person name="de Jong P."/>
            <person name="Grimwood J."/>
            <person name="Chapman J.A."/>
            <person name="Shapiro H."/>
            <person name="Aerts A."/>
            <person name="Otillar R.P."/>
            <person name="Terry A.Y."/>
            <person name="Boore J.L."/>
            <person name="Grigoriev I.V."/>
            <person name="Lindberg D.R."/>
            <person name="Seaver E.C."/>
            <person name="Weisblat D.A."/>
            <person name="Putnam N.H."/>
            <person name="Rokhsar D.S."/>
        </authorList>
    </citation>
    <scope>NUCLEOTIDE SEQUENCE</scope>
    <source>
        <strain evidence="1 3">I ESC-2004</strain>
    </source>
</reference>
<dbReference type="Proteomes" id="UP000014760">
    <property type="component" value="Unassembled WGS sequence"/>
</dbReference>
<keyword evidence="3" id="KW-1185">Reference proteome</keyword>
<dbReference type="EMBL" id="KB294782">
    <property type="protein sequence ID" value="ELU14081.1"/>
    <property type="molecule type" value="Genomic_DNA"/>
</dbReference>
<sequence>MCKYQPAPAARLAVAQYQPCGCEVRLRCRLEKCQFAKPCVEYLGHMLSSTGIAKGQKVDAVIHHGNADALSRLPCESDPKFDEEEDDEDTDTVCMHGERNQSTTESNDFTAHHQGNQARPSILKSNTLYQGRFALQCLQSKVLDLLHVSHVYNWLALPSIARELTPPLCQPEVLRVCRSSEFAAYKPPVHPWTVPEKPWTRVHVDHAVNFLGFNWFIVVDAY</sequence>
<dbReference type="EMBL" id="AMQN01018709">
    <property type="status" value="NOT_ANNOTATED_CDS"/>
    <property type="molecule type" value="Genomic_DNA"/>
</dbReference>